<evidence type="ECO:0000313" key="3">
    <source>
        <dbReference type="Proteomes" id="UP001501469"/>
    </source>
</evidence>
<keyword evidence="1" id="KW-1133">Transmembrane helix</keyword>
<proteinExistence type="predicted"/>
<organism evidence="2 3">
    <name type="scientific">Hymenobacter glaciei</name>
    <dbReference type="NCBI Taxonomy" id="877209"/>
    <lineage>
        <taxon>Bacteria</taxon>
        <taxon>Pseudomonadati</taxon>
        <taxon>Bacteroidota</taxon>
        <taxon>Cytophagia</taxon>
        <taxon>Cytophagales</taxon>
        <taxon>Hymenobacteraceae</taxon>
        <taxon>Hymenobacter</taxon>
    </lineage>
</organism>
<gene>
    <name evidence="2" type="ORF">GCM10022409_21270</name>
</gene>
<reference evidence="3" key="1">
    <citation type="journal article" date="2019" name="Int. J. Syst. Evol. Microbiol.">
        <title>The Global Catalogue of Microorganisms (GCM) 10K type strain sequencing project: providing services to taxonomists for standard genome sequencing and annotation.</title>
        <authorList>
            <consortium name="The Broad Institute Genomics Platform"/>
            <consortium name="The Broad Institute Genome Sequencing Center for Infectious Disease"/>
            <person name="Wu L."/>
            <person name="Ma J."/>
        </authorList>
    </citation>
    <scope>NUCLEOTIDE SEQUENCE [LARGE SCALE GENOMIC DNA]</scope>
    <source>
        <strain evidence="3">JCM 17225</strain>
    </source>
</reference>
<dbReference type="Proteomes" id="UP001501469">
    <property type="component" value="Unassembled WGS sequence"/>
</dbReference>
<dbReference type="EMBL" id="BAABDK010000016">
    <property type="protein sequence ID" value="GAA4036088.1"/>
    <property type="molecule type" value="Genomic_DNA"/>
</dbReference>
<keyword evidence="3" id="KW-1185">Reference proteome</keyword>
<comment type="caution">
    <text evidence="2">The sequence shown here is derived from an EMBL/GenBank/DDBJ whole genome shotgun (WGS) entry which is preliminary data.</text>
</comment>
<sequence length="51" mass="5518">MRFFEADDWMDKLPGVAWVVAIGLVTGVVVAVGVAIVAGGLWLTDWLGWKT</sequence>
<evidence type="ECO:0000256" key="1">
    <source>
        <dbReference type="SAM" id="Phobius"/>
    </source>
</evidence>
<accession>A0ABP7U4T0</accession>
<evidence type="ECO:0000313" key="2">
    <source>
        <dbReference type="EMBL" id="GAA4036088.1"/>
    </source>
</evidence>
<name>A0ABP7U4T0_9BACT</name>
<keyword evidence="1" id="KW-0472">Membrane</keyword>
<protein>
    <submittedName>
        <fullName evidence="2">Uncharacterized protein</fullName>
    </submittedName>
</protein>
<keyword evidence="1" id="KW-0812">Transmembrane</keyword>
<dbReference type="RefSeq" id="WP_345053930.1">
    <property type="nucleotide sequence ID" value="NZ_BAABDK010000016.1"/>
</dbReference>
<feature type="transmembrane region" description="Helical" evidence="1">
    <location>
        <begin position="16"/>
        <end position="43"/>
    </location>
</feature>